<evidence type="ECO:0000313" key="2">
    <source>
        <dbReference type="EMBL" id="KAF2262015.1"/>
    </source>
</evidence>
<comment type="caution">
    <text evidence="2">The sequence shown here is derived from an EMBL/GenBank/DDBJ whole genome shotgun (WGS) entry which is preliminary data.</text>
</comment>
<keyword evidence="3" id="KW-1185">Reference proteome</keyword>
<organism evidence="2 3">
    <name type="scientific">Lojkania enalia</name>
    <dbReference type="NCBI Taxonomy" id="147567"/>
    <lineage>
        <taxon>Eukaryota</taxon>
        <taxon>Fungi</taxon>
        <taxon>Dikarya</taxon>
        <taxon>Ascomycota</taxon>
        <taxon>Pezizomycotina</taxon>
        <taxon>Dothideomycetes</taxon>
        <taxon>Pleosporomycetidae</taxon>
        <taxon>Pleosporales</taxon>
        <taxon>Pleosporales incertae sedis</taxon>
        <taxon>Lojkania</taxon>
    </lineage>
</organism>
<reference evidence="3" key="1">
    <citation type="journal article" date="2020" name="Stud. Mycol.">
        <title>101 Dothideomycetes genomes: A test case for predicting lifestyles and emergence of pathogens.</title>
        <authorList>
            <person name="Haridas S."/>
            <person name="Albert R."/>
            <person name="Binder M."/>
            <person name="Bloem J."/>
            <person name="LaButti K."/>
            <person name="Salamov A."/>
            <person name="Andreopoulos B."/>
            <person name="Baker S."/>
            <person name="Barry K."/>
            <person name="Bills G."/>
            <person name="Bluhm B."/>
            <person name="Cannon C."/>
            <person name="Castanera R."/>
            <person name="Culley D."/>
            <person name="Daum C."/>
            <person name="Ezra D."/>
            <person name="Gonzalez J."/>
            <person name="Henrissat B."/>
            <person name="Kuo A."/>
            <person name="Liang C."/>
            <person name="Lipzen A."/>
            <person name="Lutzoni F."/>
            <person name="Magnuson J."/>
            <person name="Mondo S."/>
            <person name="Nolan M."/>
            <person name="Ohm R."/>
            <person name="Pangilinan J."/>
            <person name="Park H.-J."/>
            <person name="Ramirez L."/>
            <person name="Alfaro M."/>
            <person name="Sun H."/>
            <person name="Tritt A."/>
            <person name="Yoshinaga Y."/>
            <person name="Zwiers L.-H."/>
            <person name="Turgeon B."/>
            <person name="Goodwin S."/>
            <person name="Spatafora J."/>
            <person name="Crous P."/>
            <person name="Grigoriev I."/>
        </authorList>
    </citation>
    <scope>NUCLEOTIDE SEQUENCE [LARGE SCALE GENOMIC DNA]</scope>
    <source>
        <strain evidence="3">CBS 304.66</strain>
    </source>
</reference>
<feature type="non-terminal residue" evidence="2">
    <location>
        <position position="66"/>
    </location>
</feature>
<sequence>LKIDSHPIEIRASLFNAIHTLRSTNTSRLMWIDAIRINQGNWDKKGYQVSIMGQIYKTTENVVVYL</sequence>
<dbReference type="Pfam" id="PF06985">
    <property type="entry name" value="HET"/>
    <property type="match status" value="1"/>
</dbReference>
<dbReference type="EMBL" id="ML986646">
    <property type="protein sequence ID" value="KAF2262015.1"/>
    <property type="molecule type" value="Genomic_DNA"/>
</dbReference>
<dbReference type="PANTHER" id="PTHR24148">
    <property type="entry name" value="ANKYRIN REPEAT DOMAIN-CONTAINING PROTEIN 39 HOMOLOG-RELATED"/>
    <property type="match status" value="1"/>
</dbReference>
<proteinExistence type="predicted"/>
<protein>
    <recommendedName>
        <fullName evidence="1">Heterokaryon incompatibility domain-containing protein</fullName>
    </recommendedName>
</protein>
<evidence type="ECO:0000259" key="1">
    <source>
        <dbReference type="Pfam" id="PF06985"/>
    </source>
</evidence>
<feature type="non-terminal residue" evidence="2">
    <location>
        <position position="1"/>
    </location>
</feature>
<dbReference type="OrthoDB" id="3553147at2759"/>
<accession>A0A9P4K8K6</accession>
<dbReference type="InterPro" id="IPR052895">
    <property type="entry name" value="HetReg/Transcr_Mod"/>
</dbReference>
<gene>
    <name evidence="2" type="ORF">CC78DRAFT_432795</name>
</gene>
<feature type="domain" description="Heterokaryon incompatibility" evidence="1">
    <location>
        <begin position="2"/>
        <end position="66"/>
    </location>
</feature>
<dbReference type="AlphaFoldDB" id="A0A9P4K8K6"/>
<dbReference type="InterPro" id="IPR010730">
    <property type="entry name" value="HET"/>
</dbReference>
<name>A0A9P4K8K6_9PLEO</name>
<dbReference type="Proteomes" id="UP000800093">
    <property type="component" value="Unassembled WGS sequence"/>
</dbReference>
<evidence type="ECO:0000313" key="3">
    <source>
        <dbReference type="Proteomes" id="UP000800093"/>
    </source>
</evidence>
<dbReference type="PANTHER" id="PTHR24148:SF64">
    <property type="entry name" value="HETEROKARYON INCOMPATIBILITY DOMAIN-CONTAINING PROTEIN"/>
    <property type="match status" value="1"/>
</dbReference>